<accession>A0A4Y3WIC3</accession>
<dbReference type="Proteomes" id="UP000320338">
    <property type="component" value="Unassembled WGS sequence"/>
</dbReference>
<sequence>MSITETRVATAGAELCVQTFGDPADPALLLVTGAASSMEWWEDGFCARLAAGGRYVVRYDQRDTGSSTSWPAGAPAYTGADLTADALGVLDGLGIAAAHVVGISMGGGIGQELALHHPERVATLTLLSTTPVGPAPADRPALPGMREDVARSFAEPSPDPDWSDPAAAVAAFVDGERLFHGTLPFDEERIRAIAARVVARSTDIAATMTNHWILDGGGPDGVAVAAISAPTLVLHGTEDPLFPIDHGEALAAEIPGARLVPLPGVGHQMPPPAMWDVVISEILGHTSG</sequence>
<gene>
    <name evidence="2" type="ORF">PHY01_02540</name>
</gene>
<proteinExistence type="predicted"/>
<dbReference type="Pfam" id="PF00561">
    <property type="entry name" value="Abhydrolase_1"/>
    <property type="match status" value="1"/>
</dbReference>
<organism evidence="2 3">
    <name type="scientific">Pseudonocardia hydrocarbonoxydans</name>
    <dbReference type="NCBI Taxonomy" id="76726"/>
    <lineage>
        <taxon>Bacteria</taxon>
        <taxon>Bacillati</taxon>
        <taxon>Actinomycetota</taxon>
        <taxon>Actinomycetes</taxon>
        <taxon>Pseudonocardiales</taxon>
        <taxon>Pseudonocardiaceae</taxon>
        <taxon>Pseudonocardia</taxon>
    </lineage>
</organism>
<reference evidence="2 3" key="1">
    <citation type="submission" date="2019-06" db="EMBL/GenBank/DDBJ databases">
        <title>Whole genome shotgun sequence of Pseudonocardia hydrocarbonoxydans NBRC 14498.</title>
        <authorList>
            <person name="Hosoyama A."/>
            <person name="Uohara A."/>
            <person name="Ohji S."/>
            <person name="Ichikawa N."/>
        </authorList>
    </citation>
    <scope>NUCLEOTIDE SEQUENCE [LARGE SCALE GENOMIC DNA]</scope>
    <source>
        <strain evidence="2 3">NBRC 14498</strain>
    </source>
</reference>
<feature type="domain" description="AB hydrolase-1" evidence="1">
    <location>
        <begin position="26"/>
        <end position="267"/>
    </location>
</feature>
<dbReference type="Gene3D" id="3.40.50.1820">
    <property type="entry name" value="alpha/beta hydrolase"/>
    <property type="match status" value="1"/>
</dbReference>
<dbReference type="PRINTS" id="PR00111">
    <property type="entry name" value="ABHYDROLASE"/>
</dbReference>
<dbReference type="SUPFAM" id="SSF53474">
    <property type="entry name" value="alpha/beta-Hydrolases"/>
    <property type="match status" value="1"/>
</dbReference>
<comment type="caution">
    <text evidence="2">The sequence shown here is derived from an EMBL/GenBank/DDBJ whole genome shotgun (WGS) entry which is preliminary data.</text>
</comment>
<dbReference type="RefSeq" id="WP_218029965.1">
    <property type="nucleotide sequence ID" value="NZ_BAAARZ010000017.1"/>
</dbReference>
<dbReference type="InterPro" id="IPR050471">
    <property type="entry name" value="AB_hydrolase"/>
</dbReference>
<protein>
    <recommendedName>
        <fullName evidence="1">AB hydrolase-1 domain-containing protein</fullName>
    </recommendedName>
</protein>
<evidence type="ECO:0000313" key="2">
    <source>
        <dbReference type="EMBL" id="GEC17971.1"/>
    </source>
</evidence>
<evidence type="ECO:0000259" key="1">
    <source>
        <dbReference type="Pfam" id="PF00561"/>
    </source>
</evidence>
<evidence type="ECO:0000313" key="3">
    <source>
        <dbReference type="Proteomes" id="UP000320338"/>
    </source>
</evidence>
<dbReference type="GO" id="GO:0046503">
    <property type="term" value="P:glycerolipid catabolic process"/>
    <property type="evidence" value="ECO:0007669"/>
    <property type="project" value="TreeGrafter"/>
</dbReference>
<dbReference type="InterPro" id="IPR029058">
    <property type="entry name" value="AB_hydrolase_fold"/>
</dbReference>
<name>A0A4Y3WIC3_9PSEU</name>
<dbReference type="EMBL" id="BJNG01000002">
    <property type="protein sequence ID" value="GEC17971.1"/>
    <property type="molecule type" value="Genomic_DNA"/>
</dbReference>
<dbReference type="PANTHER" id="PTHR43433">
    <property type="entry name" value="HYDROLASE, ALPHA/BETA FOLD FAMILY PROTEIN"/>
    <property type="match status" value="1"/>
</dbReference>
<dbReference type="AlphaFoldDB" id="A0A4Y3WIC3"/>
<dbReference type="InterPro" id="IPR000073">
    <property type="entry name" value="AB_hydrolase_1"/>
</dbReference>
<dbReference type="PANTHER" id="PTHR43433:SF5">
    <property type="entry name" value="AB HYDROLASE-1 DOMAIN-CONTAINING PROTEIN"/>
    <property type="match status" value="1"/>
</dbReference>
<dbReference type="GO" id="GO:0004806">
    <property type="term" value="F:triacylglycerol lipase activity"/>
    <property type="evidence" value="ECO:0007669"/>
    <property type="project" value="TreeGrafter"/>
</dbReference>
<keyword evidence="3" id="KW-1185">Reference proteome</keyword>